<dbReference type="PANTHER" id="PTHR42078">
    <property type="entry name" value="GLUCAN 1, 4-ALPHA-GLUCOSIDASE"/>
    <property type="match status" value="1"/>
</dbReference>
<feature type="region of interest" description="Disordered" evidence="1">
    <location>
        <begin position="286"/>
        <end position="308"/>
    </location>
</feature>
<keyword evidence="2" id="KW-0812">Transmembrane</keyword>
<gene>
    <name evidence="4" type="ORF">BDW47DRAFT_109262</name>
</gene>
<dbReference type="InterPro" id="IPR056722">
    <property type="entry name" value="DUF7820"/>
</dbReference>
<evidence type="ECO:0000259" key="3">
    <source>
        <dbReference type="Pfam" id="PF25130"/>
    </source>
</evidence>
<dbReference type="OrthoDB" id="514070at2759"/>
<feature type="compositionally biased region" description="Low complexity" evidence="1">
    <location>
        <begin position="144"/>
        <end position="160"/>
    </location>
</feature>
<dbReference type="Proteomes" id="UP000234585">
    <property type="component" value="Unassembled WGS sequence"/>
</dbReference>
<feature type="compositionally biased region" description="Low complexity" evidence="1">
    <location>
        <begin position="185"/>
        <end position="198"/>
    </location>
</feature>
<reference evidence="4 5" key="1">
    <citation type="submission" date="2017-12" db="EMBL/GenBank/DDBJ databases">
        <authorList>
            <consortium name="DOE Joint Genome Institute"/>
            <person name="Haridas S."/>
            <person name="Kjaerbolling I."/>
            <person name="Vesth T.C."/>
            <person name="Frisvad J.C."/>
            <person name="Nybo J.L."/>
            <person name="Theobald S."/>
            <person name="Kuo A."/>
            <person name="Bowyer P."/>
            <person name="Matsuda Y."/>
            <person name="Mondo S."/>
            <person name="Lyhne E.K."/>
            <person name="Kogle M.E."/>
            <person name="Clum A."/>
            <person name="Lipzen A."/>
            <person name="Salamov A."/>
            <person name="Ngan C.Y."/>
            <person name="Daum C."/>
            <person name="Chiniquy J."/>
            <person name="Barry K."/>
            <person name="LaButti K."/>
            <person name="Simmons B.A."/>
            <person name="Magnuson J.K."/>
            <person name="Mortensen U.H."/>
            <person name="Larsen T.O."/>
            <person name="Grigoriev I.V."/>
            <person name="Baker S.E."/>
            <person name="Andersen M.R."/>
            <person name="Nordberg H.P."/>
            <person name="Cantor M.N."/>
            <person name="Hua S.X."/>
        </authorList>
    </citation>
    <scope>NUCLEOTIDE SEQUENCE [LARGE SCALE GENOMIC DNA]</scope>
    <source>
        <strain evidence="4 5">CBS 102.13</strain>
    </source>
</reference>
<accession>A0A2I2F6H6</accession>
<feature type="compositionally biased region" description="Polar residues" evidence="1">
    <location>
        <begin position="132"/>
        <end position="143"/>
    </location>
</feature>
<organism evidence="4 5">
    <name type="scientific">Aspergillus candidus</name>
    <dbReference type="NCBI Taxonomy" id="41067"/>
    <lineage>
        <taxon>Eukaryota</taxon>
        <taxon>Fungi</taxon>
        <taxon>Dikarya</taxon>
        <taxon>Ascomycota</taxon>
        <taxon>Pezizomycotina</taxon>
        <taxon>Eurotiomycetes</taxon>
        <taxon>Eurotiomycetidae</taxon>
        <taxon>Eurotiales</taxon>
        <taxon>Aspergillaceae</taxon>
        <taxon>Aspergillus</taxon>
        <taxon>Aspergillus subgen. Circumdati</taxon>
    </lineage>
</organism>
<protein>
    <recommendedName>
        <fullName evidence="3">DUF7820 domain-containing protein</fullName>
    </recommendedName>
</protein>
<evidence type="ECO:0000313" key="4">
    <source>
        <dbReference type="EMBL" id="PLB36186.1"/>
    </source>
</evidence>
<sequence>MSGRHSSNHSRSLSSFSSGSPSQSHSSTPETDSMHRRSGSGRSSNPNVFSDEYSLEPIDSEQSTLTPEARSPSISSIASSNTLRGSLRQQGKPYGTVPTDAETTENPFGDDARLSDEDATRSSLPQKGYDVTNRNSIASTNTAPSMTQRSQSTSSRFSMPPRALSPYTGATGPSHPYAMYPQVGVSRSPSVTTTSTIRPPDRPLGDANAPQHPYAMYPQNVVPEEGIETPPVIPLGFPGHTQTYQRPSGRADDDVGDLVGPDGHLEQLPPYSRYPDAAAPKIEGQVDSTNDAGVVPDENSTNGPTAIPVSEVSSRTLVTETAALQTESQRQSQSSDRPPATGVMAFEEKLKSKGKKKACCGLPVWTLILVGVIMLVGACIGGVIGGVLGAKKAAEEENEKDDGPNIVTVTTTPKMDATPISTIPANLKSAPTGQYVIPAVNNNQSKFCVVESDYRPAWRCMESGKIPISVEGTDTDRSISFENEAFSPSFTYGAQAPLFASPTQSLRLVMDGSDLSLGPALTFFGLFDKLVILPQDTFSTDVATKRSVSERDVMVNSVQRRQASEAGDRPWFCWWNSTMMEFFLYLNETSRDAQQSSTMSLASGAEATPVSDSGKSRRDVSVPYYPRRIKMSEKRDYPEAPSPYCEQMQMMDNGSLSSVSDTTIEIKELEPTPTTTVGGIGSSTQTYTAMAQYESVCYCASLTD</sequence>
<dbReference type="AlphaFoldDB" id="A0A2I2F6H6"/>
<dbReference type="Pfam" id="PF25130">
    <property type="entry name" value="DUF7820"/>
    <property type="match status" value="1"/>
</dbReference>
<keyword evidence="5" id="KW-1185">Reference proteome</keyword>
<evidence type="ECO:0000313" key="5">
    <source>
        <dbReference type="Proteomes" id="UP000234585"/>
    </source>
</evidence>
<name>A0A2I2F6H6_ASPCN</name>
<dbReference type="RefSeq" id="XP_024670198.1">
    <property type="nucleotide sequence ID" value="XM_024813423.1"/>
</dbReference>
<feature type="transmembrane region" description="Helical" evidence="2">
    <location>
        <begin position="364"/>
        <end position="390"/>
    </location>
</feature>
<feature type="region of interest" description="Disordered" evidence="1">
    <location>
        <begin position="597"/>
        <end position="619"/>
    </location>
</feature>
<keyword evidence="2" id="KW-1133">Transmembrane helix</keyword>
<keyword evidence="2" id="KW-0472">Membrane</keyword>
<feature type="region of interest" description="Disordered" evidence="1">
    <location>
        <begin position="1"/>
        <end position="211"/>
    </location>
</feature>
<dbReference type="EMBL" id="KZ559154">
    <property type="protein sequence ID" value="PLB36186.1"/>
    <property type="molecule type" value="Genomic_DNA"/>
</dbReference>
<feature type="compositionally biased region" description="Low complexity" evidence="1">
    <location>
        <begin position="1"/>
        <end position="27"/>
    </location>
</feature>
<evidence type="ECO:0000256" key="2">
    <source>
        <dbReference type="SAM" id="Phobius"/>
    </source>
</evidence>
<dbReference type="STRING" id="41067.A0A2I2F6H6"/>
<feature type="compositionally biased region" description="Basic and acidic residues" evidence="1">
    <location>
        <begin position="110"/>
        <end position="120"/>
    </location>
</feature>
<proteinExistence type="predicted"/>
<feature type="compositionally biased region" description="Low complexity" evidence="1">
    <location>
        <begin position="71"/>
        <end position="80"/>
    </location>
</feature>
<feature type="domain" description="DUF7820" evidence="3">
    <location>
        <begin position="410"/>
        <end position="670"/>
    </location>
</feature>
<evidence type="ECO:0000256" key="1">
    <source>
        <dbReference type="SAM" id="MobiDB-lite"/>
    </source>
</evidence>
<dbReference type="PANTHER" id="PTHR42078:SF1">
    <property type="entry name" value="GLUCAN 1, 4-ALPHA-GLUCOSIDASE"/>
    <property type="match status" value="1"/>
</dbReference>
<dbReference type="GeneID" id="36520583"/>